<dbReference type="InParanoid" id="A0A7M7T355"/>
<dbReference type="PANTHER" id="PTHR13251">
    <property type="entry name" value="EPILEPSY HOLOPROSENCEPHALY CANDIDATE 1/TMEM1"/>
    <property type="match status" value="1"/>
</dbReference>
<dbReference type="GO" id="GO:0005829">
    <property type="term" value="C:cytosol"/>
    <property type="evidence" value="ECO:0007669"/>
    <property type="project" value="GOC"/>
</dbReference>
<dbReference type="EnsemblMetazoa" id="XM_030994612">
    <property type="protein sequence ID" value="XP_030850472"/>
    <property type="gene ID" value="LOC594750"/>
</dbReference>
<feature type="domain" description="TRAPPC10/Trs130 C-terminal" evidence="6">
    <location>
        <begin position="1023"/>
        <end position="1187"/>
    </location>
</feature>
<evidence type="ECO:0000256" key="4">
    <source>
        <dbReference type="SAM" id="MobiDB-lite"/>
    </source>
</evidence>
<evidence type="ECO:0000256" key="2">
    <source>
        <dbReference type="ARBA" id="ARBA00022448"/>
    </source>
</evidence>
<evidence type="ECO:0000256" key="1">
    <source>
        <dbReference type="ARBA" id="ARBA00004555"/>
    </source>
</evidence>
<feature type="compositionally biased region" description="Polar residues" evidence="4">
    <location>
        <begin position="1150"/>
        <end position="1163"/>
    </location>
</feature>
<evidence type="ECO:0000259" key="5">
    <source>
        <dbReference type="Pfam" id="PF11817"/>
    </source>
</evidence>
<dbReference type="RefSeq" id="XP_030850471.1">
    <property type="nucleotide sequence ID" value="XM_030994611.1"/>
</dbReference>
<dbReference type="RefSeq" id="XP_030850472.1">
    <property type="nucleotide sequence ID" value="XM_030994612.1"/>
</dbReference>
<accession>A0A7M7T355</accession>
<keyword evidence="10" id="KW-1185">Reference proteome</keyword>
<evidence type="ECO:0000313" key="10">
    <source>
        <dbReference type="Proteomes" id="UP000007110"/>
    </source>
</evidence>
<protein>
    <recommendedName>
        <fullName evidence="11">Trafficking protein particle complex subunit 10</fullName>
    </recommendedName>
</protein>
<comment type="subcellular location">
    <subcellularLocation>
        <location evidence="1">Golgi apparatus</location>
    </subcellularLocation>
</comment>
<dbReference type="CTD" id="7109"/>
<evidence type="ECO:0008006" key="11">
    <source>
        <dbReference type="Google" id="ProtNLM"/>
    </source>
</evidence>
<feature type="domain" description="TRAPPC10 Ig-like" evidence="8">
    <location>
        <begin position="782"/>
        <end position="896"/>
    </location>
</feature>
<dbReference type="KEGG" id="spu:594750"/>
<keyword evidence="2" id="KW-0813">Transport</keyword>
<dbReference type="OrthoDB" id="10256906at2759"/>
<dbReference type="GO" id="GO:0006891">
    <property type="term" value="P:intra-Golgi vesicle-mediated transport"/>
    <property type="evidence" value="ECO:0000318"/>
    <property type="project" value="GO_Central"/>
</dbReference>
<feature type="region of interest" description="Disordered" evidence="4">
    <location>
        <begin position="1051"/>
        <end position="1079"/>
    </location>
</feature>
<feature type="domain" description="TRAPPC10/Trs130 N-terminal" evidence="7">
    <location>
        <begin position="2"/>
        <end position="317"/>
    </location>
</feature>
<keyword evidence="3" id="KW-0333">Golgi apparatus</keyword>
<evidence type="ECO:0000259" key="7">
    <source>
        <dbReference type="Pfam" id="PF23036"/>
    </source>
</evidence>
<sequence>MENKPIVTCHGEQELFSSIHVELAQSLPREVVEWRRSYGRAPKMINVDVNFVPYNSDLLPTENDRKLLQLPVFHIYWTECPDADAYKMCVKNDISAWQQSLKECNVSDWLIVLVETSNPKRGNKQKFLPRTSVLDKIRNDFCSKQSDRVIVLHEPNNPVPTPRAQDSWQLFMQRLRYLVLLAYNRVLGRFEELIRAERESRNNKDWNFCQYFLLQEELAFMFETLRQFEDALVQYDELDALFSQFIINSSAGATPKWLSDFQAPCNCWDGLNLSKPVNMDKRELLERGKPTLLDVRNYLFSRQSALLFLLKRPSEVAYRAQNFMHNCVQELKILEVSMPQGSIACWVFLSCLEVLQKCEKSSDTAHINTYSHYTASLWLYAQKKLNELGELGGLMPDTSPTSEQLNSVVDLLSGMGQTAEVGARENSPNQMLREALSSQDSFSKHYLELSELAMGTFKHIGRMRSAKLIGKDLASFYMKTGELHKAESFLSDALKVYEAEGWGMMTASTRKELAGCYKKLDNNLKYLKLCCQLAADKFVDPDRMNYFKEINRVAAIDVPQTEEKAEKALYLWDFIFAPPTLSLDPPNGRVGKEEVINIKVTFTSNLPAPITLHQITLQLHDQLSLASGGGESQPIRLEKSPSQDSLQRLRSLDARAQVSGREKGGVIPVFGSEVKFGEESRKLVETSSLVCTNANVILQRQDSSTSLKKNKDVVTKEMCSTTLVLQDIELKPGKNELEFKFQSAENGTFEAKQLICQIYNAEFLANLEQYCTEIEVFSKEAQLTITTESDLLCGIPQDITLHLTTGYTPIPESTTLAITTPTSLAILPSKSEEYEVESVDDGGKVRFVEGVKSNEEIDLRVGVVADMCRQSEGNKQNIQFSVECPWSETVMTTLEFTNPFTFKQRIYTAGQRKFLQVTVESSCDLTFELSGQSLEVTGDRLLTLTPLHPIKSIPLQGNQSVSYVWEAKPVPDTSQPAGPLGFHYSVSYRPIMPSPVTSQDQPLKSISCDFEIINFETLFMITSIIKPPKKEELCKAGTLCTLDVAIKMLDTPPPAATTPTPSGDTPTPSTKPNPPKSLMYEIDTEGGMWAVCGRSTGVVAMPSKQSGVTEVTLEVIPLIAGFLPMPDIRLSQYLKGVDPNEGSHPLAESSGEQAKKTISSSNTKPTILPFSESQVYYCSKACQIRVLPESNLSTVEVAVF</sequence>
<organism evidence="9 10">
    <name type="scientific">Strongylocentrotus purpuratus</name>
    <name type="common">Purple sea urchin</name>
    <dbReference type="NCBI Taxonomy" id="7668"/>
    <lineage>
        <taxon>Eukaryota</taxon>
        <taxon>Metazoa</taxon>
        <taxon>Echinodermata</taxon>
        <taxon>Eleutherozoa</taxon>
        <taxon>Echinozoa</taxon>
        <taxon>Echinoidea</taxon>
        <taxon>Euechinoidea</taxon>
        <taxon>Echinacea</taxon>
        <taxon>Camarodonta</taxon>
        <taxon>Echinidea</taxon>
        <taxon>Strongylocentrotidae</taxon>
        <taxon>Strongylocentrotus</taxon>
    </lineage>
</organism>
<reference evidence="10" key="1">
    <citation type="submission" date="2015-02" db="EMBL/GenBank/DDBJ databases">
        <title>Genome sequencing for Strongylocentrotus purpuratus.</title>
        <authorList>
            <person name="Murali S."/>
            <person name="Liu Y."/>
            <person name="Vee V."/>
            <person name="English A."/>
            <person name="Wang M."/>
            <person name="Skinner E."/>
            <person name="Han Y."/>
            <person name="Muzny D.M."/>
            <person name="Worley K.C."/>
            <person name="Gibbs R.A."/>
        </authorList>
    </citation>
    <scope>NUCLEOTIDE SEQUENCE</scope>
</reference>
<dbReference type="Pfam" id="PF12584">
    <property type="entry name" value="TRAPPC10"/>
    <property type="match status" value="1"/>
</dbReference>
<dbReference type="Pfam" id="PF23036">
    <property type="entry name" value="TRAPPC10_1st"/>
    <property type="match status" value="1"/>
</dbReference>
<evidence type="ECO:0000313" key="9">
    <source>
        <dbReference type="EnsemblMetazoa" id="XP_030850471"/>
    </source>
</evidence>
<dbReference type="AlphaFoldDB" id="A0A7M7T355"/>
<dbReference type="InterPro" id="IPR021773">
    <property type="entry name" value="TPC11"/>
</dbReference>
<dbReference type="EnsemblMetazoa" id="XM_030994611">
    <property type="protein sequence ID" value="XP_030850471"/>
    <property type="gene ID" value="LOC594750"/>
</dbReference>
<feature type="region of interest" description="Disordered" evidence="4">
    <location>
        <begin position="1140"/>
        <end position="1163"/>
    </location>
</feature>
<evidence type="ECO:0000259" key="6">
    <source>
        <dbReference type="Pfam" id="PF12584"/>
    </source>
</evidence>
<dbReference type="InterPro" id="IPR056917">
    <property type="entry name" value="Ig_TRAPPC10"/>
</dbReference>
<dbReference type="PANTHER" id="PTHR13251:SF3">
    <property type="entry name" value="TRAFFICKING PROTEIN PARTICLE COMPLEX SUBUNIT 10"/>
    <property type="match status" value="1"/>
</dbReference>
<dbReference type="InterPro" id="IPR056913">
    <property type="entry name" value="TRAPPC10/Trs130_N"/>
</dbReference>
<dbReference type="Pfam" id="PF23604">
    <property type="entry name" value="Ig_TRAPPC10"/>
    <property type="match status" value="1"/>
</dbReference>
<dbReference type="InterPro" id="IPR045126">
    <property type="entry name" value="TRAPPC10/Trs130"/>
</dbReference>
<evidence type="ECO:0000259" key="8">
    <source>
        <dbReference type="Pfam" id="PF23604"/>
    </source>
</evidence>
<dbReference type="InterPro" id="IPR022233">
    <property type="entry name" value="TRAPPC10/Trs130_C"/>
</dbReference>
<proteinExistence type="predicted"/>
<dbReference type="Pfam" id="PF11817">
    <property type="entry name" value="Foie-gras_1"/>
    <property type="match status" value="1"/>
</dbReference>
<dbReference type="GO" id="GO:0034498">
    <property type="term" value="P:early endosome to Golgi transport"/>
    <property type="evidence" value="ECO:0000318"/>
    <property type="project" value="GO_Central"/>
</dbReference>
<dbReference type="OMA" id="TKVHENP"/>
<reference evidence="9" key="2">
    <citation type="submission" date="2021-01" db="UniProtKB">
        <authorList>
            <consortium name="EnsemblMetazoa"/>
        </authorList>
    </citation>
    <scope>IDENTIFICATION</scope>
</reference>
<feature type="compositionally biased region" description="Low complexity" evidence="4">
    <location>
        <begin position="1057"/>
        <end position="1068"/>
    </location>
</feature>
<feature type="domain" description="Trafficking protein particle complex subunit 11" evidence="5">
    <location>
        <begin position="365"/>
        <end position="535"/>
    </location>
</feature>
<name>A0A7M7T355_STRPU</name>
<evidence type="ECO:0000256" key="3">
    <source>
        <dbReference type="ARBA" id="ARBA00023034"/>
    </source>
</evidence>
<dbReference type="GeneID" id="594750"/>
<dbReference type="GO" id="GO:1990071">
    <property type="term" value="C:TRAPPII protein complex"/>
    <property type="evidence" value="ECO:0000318"/>
    <property type="project" value="GO_Central"/>
</dbReference>
<dbReference type="Proteomes" id="UP000007110">
    <property type="component" value="Unassembled WGS sequence"/>
</dbReference>